<comment type="caution">
    <text evidence="15">The sequence shown here is derived from an EMBL/GenBank/DDBJ whole genome shotgun (WGS) entry which is preliminary data.</text>
</comment>
<dbReference type="STRING" id="1116472.MGMO_53c00370"/>
<dbReference type="Pfam" id="PF02163">
    <property type="entry name" value="Peptidase_M50"/>
    <property type="match status" value="1"/>
</dbReference>
<dbReference type="PANTHER" id="PTHR35864">
    <property type="entry name" value="ZINC METALLOPROTEASE MJ0611-RELATED"/>
    <property type="match status" value="1"/>
</dbReference>
<keyword evidence="10 13" id="KW-1133">Transmembrane helix</keyword>
<evidence type="ECO:0000256" key="8">
    <source>
        <dbReference type="ARBA" id="ARBA00022801"/>
    </source>
</evidence>
<keyword evidence="5" id="KW-0645">Protease</keyword>
<dbReference type="CDD" id="cd06158">
    <property type="entry name" value="S2P-M50_like_1"/>
    <property type="match status" value="1"/>
</dbReference>
<proteinExistence type="inferred from homology"/>
<organism evidence="15 16">
    <name type="scientific">Methyloglobulus morosus KoM1</name>
    <dbReference type="NCBI Taxonomy" id="1116472"/>
    <lineage>
        <taxon>Bacteria</taxon>
        <taxon>Pseudomonadati</taxon>
        <taxon>Pseudomonadota</taxon>
        <taxon>Gammaproteobacteria</taxon>
        <taxon>Methylococcales</taxon>
        <taxon>Methylococcaceae</taxon>
        <taxon>Methyloglobulus</taxon>
    </lineage>
</organism>
<evidence type="ECO:0000256" key="5">
    <source>
        <dbReference type="ARBA" id="ARBA00022670"/>
    </source>
</evidence>
<feature type="domain" description="Peptidase M50" evidence="14">
    <location>
        <begin position="141"/>
        <end position="174"/>
    </location>
</feature>
<keyword evidence="4" id="KW-1003">Cell membrane</keyword>
<dbReference type="PANTHER" id="PTHR35864:SF1">
    <property type="entry name" value="ZINC METALLOPROTEASE YWHC-RELATED"/>
    <property type="match status" value="1"/>
</dbReference>
<feature type="transmembrane region" description="Helical" evidence="13">
    <location>
        <begin position="183"/>
        <end position="203"/>
    </location>
</feature>
<keyword evidence="9" id="KW-0862">Zinc</keyword>
<evidence type="ECO:0000256" key="9">
    <source>
        <dbReference type="ARBA" id="ARBA00022833"/>
    </source>
</evidence>
<keyword evidence="16" id="KW-1185">Reference proteome</keyword>
<keyword evidence="11" id="KW-0482">Metalloprotease</keyword>
<feature type="transmembrane region" description="Helical" evidence="13">
    <location>
        <begin position="53"/>
        <end position="75"/>
    </location>
</feature>
<dbReference type="OrthoDB" id="9800627at2"/>
<dbReference type="InterPro" id="IPR052348">
    <property type="entry name" value="Metallopeptidase_M50B"/>
</dbReference>
<evidence type="ECO:0000256" key="11">
    <source>
        <dbReference type="ARBA" id="ARBA00023049"/>
    </source>
</evidence>
<dbReference type="GO" id="GO:0008237">
    <property type="term" value="F:metallopeptidase activity"/>
    <property type="evidence" value="ECO:0007669"/>
    <property type="project" value="UniProtKB-KW"/>
</dbReference>
<keyword evidence="7" id="KW-0479">Metal-binding</keyword>
<dbReference type="EMBL" id="AYLO01000051">
    <property type="protein sequence ID" value="ESS72578.1"/>
    <property type="molecule type" value="Genomic_DNA"/>
</dbReference>
<protein>
    <submittedName>
        <fullName evidence="15">Peptidase M50</fullName>
    </submittedName>
</protein>
<feature type="transmembrane region" description="Helical" evidence="13">
    <location>
        <begin position="129"/>
        <end position="151"/>
    </location>
</feature>
<sequence>MNELTLMQRIAVWILPVIFAITVHETAHGWVAKKYGDSTADRLGRLTLNPIKHIDPLGTIIIPGLLLLTGTGFIFGWAKPVPVDARNFKKPLHDMAIVALAGPVSNILMAIGWALLARIGVNIGTNAEYISLPFIYTGIAGISINLVLALINLLPIPPLDGSRILTGLLPHRLAWQYNQLERYGFIILLLLLYTKILNTILAYPMYIAQNLFLSLAGLN</sequence>
<dbReference type="InterPro" id="IPR044537">
    <property type="entry name" value="Rip2-like"/>
</dbReference>
<keyword evidence="12 13" id="KW-0472">Membrane</keyword>
<evidence type="ECO:0000256" key="3">
    <source>
        <dbReference type="ARBA" id="ARBA00007931"/>
    </source>
</evidence>
<dbReference type="RefSeq" id="WP_023494375.1">
    <property type="nucleotide sequence ID" value="NZ_AYLO01000051.1"/>
</dbReference>
<keyword evidence="6 13" id="KW-0812">Transmembrane</keyword>
<evidence type="ECO:0000313" key="16">
    <source>
        <dbReference type="Proteomes" id="UP000017842"/>
    </source>
</evidence>
<dbReference type="GO" id="GO:0005886">
    <property type="term" value="C:plasma membrane"/>
    <property type="evidence" value="ECO:0007669"/>
    <property type="project" value="UniProtKB-SubCell"/>
</dbReference>
<dbReference type="Proteomes" id="UP000017842">
    <property type="component" value="Unassembled WGS sequence"/>
</dbReference>
<evidence type="ECO:0000256" key="2">
    <source>
        <dbReference type="ARBA" id="ARBA00004651"/>
    </source>
</evidence>
<dbReference type="eggNOG" id="COG1994">
    <property type="taxonomic scope" value="Bacteria"/>
</dbReference>
<evidence type="ECO:0000256" key="6">
    <source>
        <dbReference type="ARBA" id="ARBA00022692"/>
    </source>
</evidence>
<keyword evidence="8" id="KW-0378">Hydrolase</keyword>
<evidence type="ECO:0000259" key="14">
    <source>
        <dbReference type="Pfam" id="PF02163"/>
    </source>
</evidence>
<evidence type="ECO:0000256" key="4">
    <source>
        <dbReference type="ARBA" id="ARBA00022475"/>
    </source>
</evidence>
<dbReference type="GO" id="GO:0046872">
    <property type="term" value="F:metal ion binding"/>
    <property type="evidence" value="ECO:0007669"/>
    <property type="project" value="UniProtKB-KW"/>
</dbReference>
<feature type="transmembrane region" description="Helical" evidence="13">
    <location>
        <begin position="95"/>
        <end position="117"/>
    </location>
</feature>
<feature type="transmembrane region" description="Helical" evidence="13">
    <location>
        <begin position="12"/>
        <end position="32"/>
    </location>
</feature>
<name>V5C769_9GAMM</name>
<dbReference type="InterPro" id="IPR008915">
    <property type="entry name" value="Peptidase_M50"/>
</dbReference>
<dbReference type="GO" id="GO:0006508">
    <property type="term" value="P:proteolysis"/>
    <property type="evidence" value="ECO:0007669"/>
    <property type="project" value="UniProtKB-KW"/>
</dbReference>
<accession>V5C769</accession>
<gene>
    <name evidence="15" type="ORF">MGMO_53c00370</name>
</gene>
<reference evidence="15 16" key="1">
    <citation type="journal article" date="2013" name="Genome Announc.">
        <title>Draft Genome Sequence of the Methanotrophic Gammaproteobacterium Methyloglobulus morosus DSM 22980 Strain KoM1.</title>
        <authorList>
            <person name="Poehlein A."/>
            <person name="Deutzmann J.S."/>
            <person name="Daniel R."/>
            <person name="Simeonova D.D."/>
        </authorList>
    </citation>
    <scope>NUCLEOTIDE SEQUENCE [LARGE SCALE GENOMIC DNA]</scope>
    <source>
        <strain evidence="15 16">KoM1</strain>
    </source>
</reference>
<comment type="subcellular location">
    <subcellularLocation>
        <location evidence="2">Cell membrane</location>
        <topology evidence="2">Multi-pass membrane protein</topology>
    </subcellularLocation>
</comment>
<evidence type="ECO:0000256" key="10">
    <source>
        <dbReference type="ARBA" id="ARBA00022989"/>
    </source>
</evidence>
<evidence type="ECO:0000256" key="12">
    <source>
        <dbReference type="ARBA" id="ARBA00023136"/>
    </source>
</evidence>
<comment type="cofactor">
    <cofactor evidence="1">
        <name>Zn(2+)</name>
        <dbReference type="ChEBI" id="CHEBI:29105"/>
    </cofactor>
</comment>
<comment type="similarity">
    <text evidence="3">Belongs to the peptidase M50B family.</text>
</comment>
<evidence type="ECO:0000256" key="7">
    <source>
        <dbReference type="ARBA" id="ARBA00022723"/>
    </source>
</evidence>
<evidence type="ECO:0000256" key="13">
    <source>
        <dbReference type="SAM" id="Phobius"/>
    </source>
</evidence>
<evidence type="ECO:0000256" key="1">
    <source>
        <dbReference type="ARBA" id="ARBA00001947"/>
    </source>
</evidence>
<dbReference type="AlphaFoldDB" id="V5C769"/>
<evidence type="ECO:0000313" key="15">
    <source>
        <dbReference type="EMBL" id="ESS72578.1"/>
    </source>
</evidence>
<dbReference type="PATRIC" id="fig|1116472.3.peg.1576"/>